<feature type="compositionally biased region" description="Low complexity" evidence="1">
    <location>
        <begin position="127"/>
        <end position="137"/>
    </location>
</feature>
<feature type="compositionally biased region" description="Polar residues" evidence="1">
    <location>
        <begin position="179"/>
        <end position="189"/>
    </location>
</feature>
<gene>
    <name evidence="2" type="ORF">A6769_09300</name>
</gene>
<dbReference type="AlphaFoldDB" id="A0A367RSC5"/>
<evidence type="ECO:0000256" key="1">
    <source>
        <dbReference type="SAM" id="MobiDB-lite"/>
    </source>
</evidence>
<dbReference type="Proteomes" id="UP000252085">
    <property type="component" value="Unassembled WGS sequence"/>
</dbReference>
<keyword evidence="2" id="KW-0808">Transferase</keyword>
<accession>A0A367RSC5</accession>
<protein>
    <submittedName>
        <fullName evidence="2">Transferase</fullName>
    </submittedName>
</protein>
<evidence type="ECO:0000313" key="2">
    <source>
        <dbReference type="EMBL" id="RCJ38583.1"/>
    </source>
</evidence>
<reference evidence="2 3" key="1">
    <citation type="submission" date="2016-04" db="EMBL/GenBank/DDBJ databases">
        <authorList>
            <person name="Evans L.H."/>
            <person name="Alamgir A."/>
            <person name="Owens N."/>
            <person name="Weber N.D."/>
            <person name="Virtaneva K."/>
            <person name="Barbian K."/>
            <person name="Babar A."/>
            <person name="Rosenke K."/>
        </authorList>
    </citation>
    <scope>NUCLEOTIDE SEQUENCE [LARGE SCALE GENOMIC DNA]</scope>
    <source>
        <strain evidence="2">NIES-2108</strain>
    </source>
</reference>
<dbReference type="GO" id="GO:0016740">
    <property type="term" value="F:transferase activity"/>
    <property type="evidence" value="ECO:0007669"/>
    <property type="project" value="UniProtKB-KW"/>
</dbReference>
<dbReference type="GO" id="GO:0043886">
    <property type="term" value="F:structural constituent of carboxysome shell"/>
    <property type="evidence" value="ECO:0007669"/>
    <property type="project" value="UniProtKB-ARBA"/>
</dbReference>
<feature type="compositionally biased region" description="Polar residues" evidence="1">
    <location>
        <begin position="197"/>
        <end position="211"/>
    </location>
</feature>
<dbReference type="Gene3D" id="2.160.10.10">
    <property type="entry name" value="Hexapeptide repeat proteins"/>
    <property type="match status" value="1"/>
</dbReference>
<dbReference type="GO" id="GO:0031470">
    <property type="term" value="C:carboxysome"/>
    <property type="evidence" value="ECO:0007669"/>
    <property type="project" value="UniProtKB-ARBA"/>
</dbReference>
<comment type="caution">
    <text evidence="2">The sequence shown here is derived from an EMBL/GenBank/DDBJ whole genome shotgun (WGS) entry which is preliminary data.</text>
</comment>
<organism evidence="2 3">
    <name type="scientific">Nostoc punctiforme NIES-2108</name>
    <dbReference type="NCBI Taxonomy" id="1356359"/>
    <lineage>
        <taxon>Bacteria</taxon>
        <taxon>Bacillati</taxon>
        <taxon>Cyanobacteriota</taxon>
        <taxon>Cyanophyceae</taxon>
        <taxon>Nostocales</taxon>
        <taxon>Nostocaceae</taxon>
        <taxon>Nostoc</taxon>
    </lineage>
</organism>
<dbReference type="InterPro" id="IPR011004">
    <property type="entry name" value="Trimer_LpxA-like_sf"/>
</dbReference>
<sequence>MSVPLLRLSNNFDTYISGEVTIHPSAVLAPGVILQAAVNSKIVIGPGVCIGMGAILQVHEGTLEVEAGANLGAGFLMVGKGKIGANACIGSATTIFNYSVEPGQVVPPGSILGDTSRQIAQTKEPEPSTTNSPGSTSTPPPKEEENGLGGVQEKVVSSTNFSASAFVDFKQNKSISYFKSPATPESQSPPVEEPTNDADSTLESAAQPSTEHNLDPSQPVAESPNGFGTQIYGQGNISRLLTTLFPHRQSLSDPNSDD</sequence>
<feature type="region of interest" description="Disordered" evidence="1">
    <location>
        <begin position="179"/>
        <end position="233"/>
    </location>
</feature>
<name>A0A367RSC5_NOSPU</name>
<feature type="region of interest" description="Disordered" evidence="1">
    <location>
        <begin position="118"/>
        <end position="150"/>
    </location>
</feature>
<dbReference type="EMBL" id="LXQE01000117">
    <property type="protein sequence ID" value="RCJ38583.1"/>
    <property type="molecule type" value="Genomic_DNA"/>
</dbReference>
<proteinExistence type="predicted"/>
<dbReference type="SUPFAM" id="SSF51161">
    <property type="entry name" value="Trimeric LpxA-like enzymes"/>
    <property type="match status" value="1"/>
</dbReference>
<evidence type="ECO:0000313" key="3">
    <source>
        <dbReference type="Proteomes" id="UP000252085"/>
    </source>
</evidence>